<keyword evidence="2" id="KW-0614">Plasmid</keyword>
<dbReference type="InterPro" id="IPR038765">
    <property type="entry name" value="Papain-like_cys_pep_sf"/>
</dbReference>
<evidence type="ECO:0000313" key="2">
    <source>
        <dbReference type="EMBL" id="QGY32079.1"/>
    </source>
</evidence>
<dbReference type="RefSeq" id="WP_208717977.1">
    <property type="nucleotide sequence ID" value="NZ_CP024770.1"/>
</dbReference>
<dbReference type="Pfam" id="PF00797">
    <property type="entry name" value="Acetyltransf_2"/>
    <property type="match status" value="1"/>
</dbReference>
<dbReference type="Proteomes" id="UP000502005">
    <property type="component" value="Plasmid pNE1B"/>
</dbReference>
<geneLocation type="plasmid" evidence="3">
    <name>pne1b</name>
</geneLocation>
<comment type="similarity">
    <text evidence="1">Belongs to the arylamine N-acetyltransferase family.</text>
</comment>
<evidence type="ECO:0008006" key="4">
    <source>
        <dbReference type="Google" id="ProtNLM"/>
    </source>
</evidence>
<dbReference type="GO" id="GO:0016407">
    <property type="term" value="F:acetyltransferase activity"/>
    <property type="evidence" value="ECO:0007669"/>
    <property type="project" value="InterPro"/>
</dbReference>
<accession>A0A6B9GEU6</accession>
<dbReference type="AlphaFoldDB" id="A0A6B9GEU6"/>
<proteinExistence type="inferred from homology"/>
<dbReference type="EMBL" id="CP024770">
    <property type="protein sequence ID" value="QGY32079.1"/>
    <property type="molecule type" value="Genomic_DNA"/>
</dbReference>
<reference evidence="2 3" key="1">
    <citation type="submission" date="2017-11" db="EMBL/GenBank/DDBJ databases">
        <title>Genome sequence of Pantoea cypripedii NE1.</title>
        <authorList>
            <person name="Nascimento F.X."/>
        </authorList>
    </citation>
    <scope>NUCLEOTIDE SEQUENCE [LARGE SCALE GENOMIC DNA]</scope>
    <source>
        <strain evidence="2 3">NE1</strain>
        <plasmid evidence="3">pne1b</plasmid>
    </source>
</reference>
<evidence type="ECO:0000313" key="3">
    <source>
        <dbReference type="Proteomes" id="UP000502005"/>
    </source>
</evidence>
<dbReference type="PANTHER" id="PTHR11786:SF0">
    <property type="entry name" value="ARYLAMINE N-ACETYLTRANSFERASE 4-RELATED"/>
    <property type="match status" value="1"/>
</dbReference>
<dbReference type="PANTHER" id="PTHR11786">
    <property type="entry name" value="N-HYDROXYARYLAMINE O-ACETYLTRANSFERASE"/>
    <property type="match status" value="1"/>
</dbReference>
<dbReference type="InterPro" id="IPR001447">
    <property type="entry name" value="Arylamine_N-AcTrfase"/>
</dbReference>
<gene>
    <name evidence="2" type="ORF">CUN67_24075</name>
</gene>
<organism evidence="2 3">
    <name type="scientific">Pantoea cypripedii</name>
    <name type="common">Pectobacterium cypripedii</name>
    <name type="synonym">Erwinia cypripedii</name>
    <dbReference type="NCBI Taxonomy" id="55209"/>
    <lineage>
        <taxon>Bacteria</taxon>
        <taxon>Pseudomonadati</taxon>
        <taxon>Pseudomonadota</taxon>
        <taxon>Gammaproteobacteria</taxon>
        <taxon>Enterobacterales</taxon>
        <taxon>Erwiniaceae</taxon>
        <taxon>Pantoea</taxon>
    </lineage>
</organism>
<dbReference type="SUPFAM" id="SSF54001">
    <property type="entry name" value="Cysteine proteinases"/>
    <property type="match status" value="1"/>
</dbReference>
<name>A0A6B9GEU6_PANCY</name>
<evidence type="ECO:0000256" key="1">
    <source>
        <dbReference type="ARBA" id="ARBA00006547"/>
    </source>
</evidence>
<dbReference type="Gene3D" id="3.30.2140.10">
    <property type="entry name" value="Arylamine N-acetyltransferase"/>
    <property type="match status" value="1"/>
</dbReference>
<protein>
    <recommendedName>
        <fullName evidence="4">Arylamine N-acetyltransferase</fullName>
    </recommendedName>
</protein>
<sequence>MDHPDNLALFAPAAHLTGLFLPDLEMLQVLHRTWPQTIPFENIDALLSRPVSIEVADIAEKMLIKRRGGYCFEHNPRFRAVACL</sequence>